<gene>
    <name evidence="4" type="ORF">EUX98_g5673</name>
</gene>
<feature type="domain" description="Phospholipase/carboxylesterase/thioesterase" evidence="3">
    <location>
        <begin position="43"/>
        <end position="154"/>
    </location>
</feature>
<comment type="caution">
    <text evidence="4">The sequence shown here is derived from an EMBL/GenBank/DDBJ whole genome shotgun (WGS) entry which is preliminary data.</text>
</comment>
<dbReference type="InterPro" id="IPR050565">
    <property type="entry name" value="LYPA1-2/EST-like"/>
</dbReference>
<reference evidence="4 5" key="1">
    <citation type="submission" date="2019-02" db="EMBL/GenBank/DDBJ databases">
        <title>Genome sequencing of the rare red list fungi Antrodiella citrinella (Flaviporus citrinellus).</title>
        <authorList>
            <person name="Buettner E."/>
            <person name="Kellner H."/>
        </authorList>
    </citation>
    <scope>NUCLEOTIDE SEQUENCE [LARGE SCALE GENOMIC DNA]</scope>
    <source>
        <strain evidence="4 5">DSM 108506</strain>
    </source>
</reference>
<dbReference type="InterPro" id="IPR029058">
    <property type="entry name" value="AB_hydrolase_fold"/>
</dbReference>
<sequence length="287" mass="32127">MSNSGSDPLVVREGAAAPSPRVKLPPQANVVNVPFDYTPSDDGTDENLLILLHGLGDTHVPFARLGKQLKLPQTATLALRAPEQIPYLYEPAFQWYESFDLLGEMLERPNPTSALELFSKVLNHLFDDCKWPCDRIHLFGFAQGGSVAAEFALKWWRTQLEKQRSNRIKPSEDAEEQQDGSELVPKALASIVTIAGPLLSYPTIKTPCPTPLLAIHRPAPSQTSHRPDEFTALRKAFKNVSEVALPKGEGMPRSRDEWEPIMRFWSERLDRRHVEGLYEVTTGGPPR</sequence>
<dbReference type="PANTHER" id="PTHR10655">
    <property type="entry name" value="LYSOPHOSPHOLIPASE-RELATED"/>
    <property type="match status" value="1"/>
</dbReference>
<proteinExistence type="inferred from homology"/>
<dbReference type="GO" id="GO:0005737">
    <property type="term" value="C:cytoplasm"/>
    <property type="evidence" value="ECO:0007669"/>
    <property type="project" value="TreeGrafter"/>
</dbReference>
<dbReference type="Gene3D" id="3.40.50.1820">
    <property type="entry name" value="alpha/beta hydrolase"/>
    <property type="match status" value="1"/>
</dbReference>
<organism evidence="4 5">
    <name type="scientific">Antrodiella citrinella</name>
    <dbReference type="NCBI Taxonomy" id="2447956"/>
    <lineage>
        <taxon>Eukaryota</taxon>
        <taxon>Fungi</taxon>
        <taxon>Dikarya</taxon>
        <taxon>Basidiomycota</taxon>
        <taxon>Agaricomycotina</taxon>
        <taxon>Agaricomycetes</taxon>
        <taxon>Polyporales</taxon>
        <taxon>Steccherinaceae</taxon>
        <taxon>Antrodiella</taxon>
    </lineage>
</organism>
<evidence type="ECO:0000256" key="2">
    <source>
        <dbReference type="SAM" id="MobiDB-lite"/>
    </source>
</evidence>
<comment type="similarity">
    <text evidence="1">Belongs to the AB hydrolase superfamily. AB hydrolase 2 family.</text>
</comment>
<keyword evidence="5" id="KW-1185">Reference proteome</keyword>
<dbReference type="Proteomes" id="UP000308730">
    <property type="component" value="Unassembled WGS sequence"/>
</dbReference>
<dbReference type="InterPro" id="IPR003140">
    <property type="entry name" value="PLipase/COase/thioEstase"/>
</dbReference>
<dbReference type="AlphaFoldDB" id="A0A4S4MT21"/>
<dbReference type="OrthoDB" id="437457at2759"/>
<protein>
    <recommendedName>
        <fullName evidence="3">Phospholipase/carboxylesterase/thioesterase domain-containing protein</fullName>
    </recommendedName>
</protein>
<dbReference type="GO" id="GO:0008474">
    <property type="term" value="F:palmitoyl-(protein) hydrolase activity"/>
    <property type="evidence" value="ECO:0007669"/>
    <property type="project" value="TreeGrafter"/>
</dbReference>
<dbReference type="EMBL" id="SGPM01000174">
    <property type="protein sequence ID" value="THH28518.1"/>
    <property type="molecule type" value="Genomic_DNA"/>
</dbReference>
<evidence type="ECO:0000256" key="1">
    <source>
        <dbReference type="ARBA" id="ARBA00006499"/>
    </source>
</evidence>
<evidence type="ECO:0000313" key="5">
    <source>
        <dbReference type="Proteomes" id="UP000308730"/>
    </source>
</evidence>
<evidence type="ECO:0000259" key="3">
    <source>
        <dbReference type="Pfam" id="PF02230"/>
    </source>
</evidence>
<dbReference type="GO" id="GO:0052689">
    <property type="term" value="F:carboxylic ester hydrolase activity"/>
    <property type="evidence" value="ECO:0007669"/>
    <property type="project" value="TreeGrafter"/>
</dbReference>
<accession>A0A4S4MT21</accession>
<evidence type="ECO:0000313" key="4">
    <source>
        <dbReference type="EMBL" id="THH28518.1"/>
    </source>
</evidence>
<name>A0A4S4MT21_9APHY</name>
<feature type="region of interest" description="Disordered" evidence="2">
    <location>
        <begin position="1"/>
        <end position="23"/>
    </location>
</feature>
<dbReference type="SUPFAM" id="SSF53474">
    <property type="entry name" value="alpha/beta-Hydrolases"/>
    <property type="match status" value="1"/>
</dbReference>
<dbReference type="PANTHER" id="PTHR10655:SF67">
    <property type="entry name" value="PHOSPHOLIPASE_CARBOXYLESTERASE SUPERFAMILY (AFU_ORTHOLOGUE AFUA_5G09340)"/>
    <property type="match status" value="1"/>
</dbReference>
<dbReference type="Pfam" id="PF02230">
    <property type="entry name" value="Abhydrolase_2"/>
    <property type="match status" value="1"/>
</dbReference>